<dbReference type="InterPro" id="IPR001680">
    <property type="entry name" value="WD40_rpt"/>
</dbReference>
<keyword evidence="11" id="KW-1185">Reference proteome</keyword>
<dbReference type="InterPro" id="IPR038122">
    <property type="entry name" value="PFU_sf"/>
</dbReference>
<organism evidence="10 11">
    <name type="scientific">Macrostomum lignano</name>
    <dbReference type="NCBI Taxonomy" id="282301"/>
    <lineage>
        <taxon>Eukaryota</taxon>
        <taxon>Metazoa</taxon>
        <taxon>Spiralia</taxon>
        <taxon>Lophotrochozoa</taxon>
        <taxon>Platyhelminthes</taxon>
        <taxon>Rhabditophora</taxon>
        <taxon>Macrostomorpha</taxon>
        <taxon>Macrostomida</taxon>
        <taxon>Macrostomidae</taxon>
        <taxon>Macrostomum</taxon>
    </lineage>
</organism>
<feature type="region of interest" description="Disordered" evidence="7">
    <location>
        <begin position="1"/>
        <end position="21"/>
    </location>
</feature>
<dbReference type="GO" id="GO:0043161">
    <property type="term" value="P:proteasome-mediated ubiquitin-dependent protein catabolic process"/>
    <property type="evidence" value="ECO:0007669"/>
    <property type="project" value="TreeGrafter"/>
</dbReference>
<evidence type="ECO:0000313" key="11">
    <source>
        <dbReference type="Proteomes" id="UP000215902"/>
    </source>
</evidence>
<dbReference type="PROSITE" id="PS51396">
    <property type="entry name" value="PUL"/>
    <property type="match status" value="1"/>
</dbReference>
<comment type="subcellular location">
    <subcellularLocation>
        <location evidence="1">Cytoplasm</location>
    </subcellularLocation>
</comment>
<feature type="non-terminal residue" evidence="10">
    <location>
        <position position="1"/>
    </location>
</feature>
<feature type="repeat" description="WD" evidence="6">
    <location>
        <begin position="196"/>
        <end position="218"/>
    </location>
</feature>
<dbReference type="GO" id="GO:0005634">
    <property type="term" value="C:nucleus"/>
    <property type="evidence" value="ECO:0007669"/>
    <property type="project" value="TreeGrafter"/>
</dbReference>
<reference evidence="10 11" key="1">
    <citation type="submission" date="2017-06" db="EMBL/GenBank/DDBJ databases">
        <title>A platform for efficient transgenesis in Macrostomum lignano, a flatworm model organism for stem cell research.</title>
        <authorList>
            <person name="Berezikov E."/>
        </authorList>
    </citation>
    <scope>NUCLEOTIDE SEQUENCE [LARGE SCALE GENOMIC DNA]</scope>
    <source>
        <strain evidence="10">DV1</strain>
        <tissue evidence="10">Whole organism</tissue>
    </source>
</reference>
<dbReference type="InterPro" id="IPR016024">
    <property type="entry name" value="ARM-type_fold"/>
</dbReference>
<dbReference type="InterPro" id="IPR011989">
    <property type="entry name" value="ARM-like"/>
</dbReference>
<feature type="domain" description="PUL" evidence="9">
    <location>
        <begin position="600"/>
        <end position="860"/>
    </location>
</feature>
<dbReference type="Gene3D" id="3.10.20.870">
    <property type="entry name" value="PFU (PLAA family ubiquitin binding), C-terminal domain"/>
    <property type="match status" value="1"/>
</dbReference>
<dbReference type="SUPFAM" id="SSF48371">
    <property type="entry name" value="ARM repeat"/>
    <property type="match status" value="1"/>
</dbReference>
<evidence type="ECO:0000256" key="4">
    <source>
        <dbReference type="ARBA" id="ARBA00022574"/>
    </source>
</evidence>
<name>A0A267EP69_9PLAT</name>
<dbReference type="InterPro" id="IPR015943">
    <property type="entry name" value="WD40/YVTN_repeat-like_dom_sf"/>
</dbReference>
<dbReference type="GO" id="GO:0010992">
    <property type="term" value="P:ubiquitin recycling"/>
    <property type="evidence" value="ECO:0007669"/>
    <property type="project" value="TreeGrafter"/>
</dbReference>
<dbReference type="SUPFAM" id="SSF50978">
    <property type="entry name" value="WD40 repeat-like"/>
    <property type="match status" value="1"/>
</dbReference>
<gene>
    <name evidence="10" type="ORF">BOX15_Mlig028531g1</name>
</gene>
<feature type="domain" description="PFU" evidence="8">
    <location>
        <begin position="430"/>
        <end position="540"/>
    </location>
</feature>
<keyword evidence="4 6" id="KW-0853">WD repeat</keyword>
<comment type="similarity">
    <text evidence="2">Belongs to the WD repeat PLAP family.</text>
</comment>
<evidence type="ECO:0000259" key="8">
    <source>
        <dbReference type="PROSITE" id="PS51394"/>
    </source>
</evidence>
<dbReference type="EMBL" id="NIVC01001855">
    <property type="protein sequence ID" value="PAA63330.1"/>
    <property type="molecule type" value="Genomic_DNA"/>
</dbReference>
<dbReference type="PANTHER" id="PTHR19849:SF0">
    <property type="entry name" value="PHOSPHOLIPASE A-2-ACTIVATING PROTEIN"/>
    <property type="match status" value="1"/>
</dbReference>
<dbReference type="PROSITE" id="PS50082">
    <property type="entry name" value="WD_REPEATS_2"/>
    <property type="match status" value="3"/>
</dbReference>
<evidence type="ECO:0000256" key="1">
    <source>
        <dbReference type="ARBA" id="ARBA00004496"/>
    </source>
</evidence>
<dbReference type="AlphaFoldDB" id="A0A267EP69"/>
<sequence length="861" mass="91033">ESRGCQGKARTIQAPSQSQTEVPMASASTFRPYRLSCSLLGHEKDVKALCSVTSPALSGAACIASASRDRTARVWSPDLAAEDGAVGYTECLGLCSHAGYVNAVAWMDPCDWCPGGLLYTAGMDKVIFAFTLDSPEPVARLEGHEANVCGLSCAGPHGSSGRQLLSASWDRTARLWRRNRCVAVFAGGHEAAVWSAISFDPEEALVATAGADRQIKLWPMELGTDKDGETELPQQLAKPSSVTTLSGHFDAVRGLCRLPNRRFVSCSNDATLRLWHLHATSSQMTFEGHAGFVYAVAALPDPDADGDVLHFASASEDRTCRLWSVETGACLQALTMPCQSIWAVCWLVNGDLAVAGSDAAIRVFTAEAHRLAPPDLLAVYEAEVADSAIPVKIGDLDTEKLPGPEALTRAGQREGQVIMVRRGAKIEAHQWSNEEAKWQKVGDVVGGEGGETVNSGGGGSGGCGSGGQTRFEGQDYDFVFTVDVEEGKPPLKLPYNRTEDPWFAAQRFIDKHLLPQAYLDQVAQFIRTNAGETPTISQGTYADPYTGSGRYIPGSGTSDGGTGGGFSDPFTGGNRYVPGGAGVGGGASGGRGVTPELKAKYLPYKELQILSAGNMAGLRKKLGELAASVPADLPDRLGALVESGISQGDSADARLILSIADTALNGVSDCSLPLLDVLRMACRFPVAAQILLESGSATVAQLLAKFLSPSSSLPCQMLAARLLANLAATEAGKVWLVGNFKSVLELIDQLDFAKENAGWQTAVSSALCNLSQLVQQQAECPESSADRLLELLHRMLAKAGSALKDEPAFLVVVSVGNLLLTRPGSAVRAKDLGLKPLLHRFTDTSYSVRLTEAATVVSCQF</sequence>
<dbReference type="InterPro" id="IPR036322">
    <property type="entry name" value="WD40_repeat_dom_sf"/>
</dbReference>
<comment type="caution">
    <text evidence="10">The sequence shown here is derived from an EMBL/GenBank/DDBJ whole genome shotgun (WGS) entry which is preliminary data.</text>
</comment>
<dbReference type="STRING" id="282301.A0A267EP69"/>
<feature type="repeat" description="WD" evidence="6">
    <location>
        <begin position="245"/>
        <end position="285"/>
    </location>
</feature>
<dbReference type="PANTHER" id="PTHR19849">
    <property type="entry name" value="PHOSPHOLIPASE A-2-ACTIVATING PROTEIN"/>
    <property type="match status" value="1"/>
</dbReference>
<evidence type="ECO:0000259" key="9">
    <source>
        <dbReference type="PROSITE" id="PS51396"/>
    </source>
</evidence>
<protein>
    <recommendedName>
        <fullName evidence="12">Phospholipase A-2-activating protein</fullName>
    </recommendedName>
</protein>
<evidence type="ECO:0000256" key="7">
    <source>
        <dbReference type="SAM" id="MobiDB-lite"/>
    </source>
</evidence>
<dbReference type="GO" id="GO:0005737">
    <property type="term" value="C:cytoplasm"/>
    <property type="evidence" value="ECO:0007669"/>
    <property type="project" value="UniProtKB-SubCell"/>
</dbReference>
<dbReference type="Pfam" id="PF08324">
    <property type="entry name" value="PUL"/>
    <property type="match status" value="1"/>
</dbReference>
<accession>A0A267EP69</accession>
<evidence type="ECO:0000256" key="2">
    <source>
        <dbReference type="ARBA" id="ARBA00008495"/>
    </source>
</evidence>
<dbReference type="Gene3D" id="1.25.10.10">
    <property type="entry name" value="Leucine-rich Repeat Variant"/>
    <property type="match status" value="1"/>
</dbReference>
<dbReference type="Proteomes" id="UP000215902">
    <property type="component" value="Unassembled WGS sequence"/>
</dbReference>
<evidence type="ECO:0000256" key="5">
    <source>
        <dbReference type="ARBA" id="ARBA00022737"/>
    </source>
</evidence>
<keyword evidence="5" id="KW-0677">Repeat</keyword>
<dbReference type="OrthoDB" id="10265988at2759"/>
<evidence type="ECO:0008006" key="12">
    <source>
        <dbReference type="Google" id="ProtNLM"/>
    </source>
</evidence>
<evidence type="ECO:0000313" key="10">
    <source>
        <dbReference type="EMBL" id="PAA63330.1"/>
    </source>
</evidence>
<dbReference type="CDD" id="cd00200">
    <property type="entry name" value="WD40"/>
    <property type="match status" value="1"/>
</dbReference>
<dbReference type="Pfam" id="PF00400">
    <property type="entry name" value="WD40"/>
    <property type="match status" value="6"/>
</dbReference>
<dbReference type="InterPro" id="IPR013535">
    <property type="entry name" value="PUL_dom"/>
</dbReference>
<keyword evidence="3" id="KW-0963">Cytoplasm</keyword>
<dbReference type="Gene3D" id="2.130.10.10">
    <property type="entry name" value="YVTN repeat-like/Quinoprotein amine dehydrogenase"/>
    <property type="match status" value="1"/>
</dbReference>
<dbReference type="Pfam" id="PF09070">
    <property type="entry name" value="PFU"/>
    <property type="match status" value="1"/>
</dbReference>
<dbReference type="GO" id="GO:0043130">
    <property type="term" value="F:ubiquitin binding"/>
    <property type="evidence" value="ECO:0007669"/>
    <property type="project" value="TreeGrafter"/>
</dbReference>
<feature type="repeat" description="WD" evidence="6">
    <location>
        <begin position="286"/>
        <end position="333"/>
    </location>
</feature>
<dbReference type="SMART" id="SM00320">
    <property type="entry name" value="WD40"/>
    <property type="match status" value="7"/>
</dbReference>
<dbReference type="InterPro" id="IPR015155">
    <property type="entry name" value="PFU"/>
</dbReference>
<evidence type="ECO:0000256" key="3">
    <source>
        <dbReference type="ARBA" id="ARBA00022490"/>
    </source>
</evidence>
<evidence type="ECO:0000256" key="6">
    <source>
        <dbReference type="PROSITE-ProRule" id="PRU00221"/>
    </source>
</evidence>
<dbReference type="PROSITE" id="PS51394">
    <property type="entry name" value="PFU"/>
    <property type="match status" value="1"/>
</dbReference>
<proteinExistence type="inferred from homology"/>